<gene>
    <name evidence="2" type="ORF">C8Q71DRAFT_721357</name>
</gene>
<reference evidence="2 3" key="1">
    <citation type="journal article" date="2021" name="Environ. Microbiol.">
        <title>Gene family expansions and transcriptome signatures uncover fungal adaptations to wood decay.</title>
        <authorList>
            <person name="Hage H."/>
            <person name="Miyauchi S."/>
            <person name="Viragh M."/>
            <person name="Drula E."/>
            <person name="Min B."/>
            <person name="Chaduli D."/>
            <person name="Navarro D."/>
            <person name="Favel A."/>
            <person name="Norest M."/>
            <person name="Lesage-Meessen L."/>
            <person name="Balint B."/>
            <person name="Merenyi Z."/>
            <person name="de Eugenio L."/>
            <person name="Morin E."/>
            <person name="Martinez A.T."/>
            <person name="Baldrian P."/>
            <person name="Stursova M."/>
            <person name="Martinez M.J."/>
            <person name="Novotny C."/>
            <person name="Magnuson J.K."/>
            <person name="Spatafora J.W."/>
            <person name="Maurice S."/>
            <person name="Pangilinan J."/>
            <person name="Andreopoulos W."/>
            <person name="LaButti K."/>
            <person name="Hundley H."/>
            <person name="Na H."/>
            <person name="Kuo A."/>
            <person name="Barry K."/>
            <person name="Lipzen A."/>
            <person name="Henrissat B."/>
            <person name="Riley R."/>
            <person name="Ahrendt S."/>
            <person name="Nagy L.G."/>
            <person name="Grigoriev I.V."/>
            <person name="Martin F."/>
            <person name="Rosso M.N."/>
        </authorList>
    </citation>
    <scope>NUCLEOTIDE SEQUENCE [LARGE SCALE GENOMIC DNA]</scope>
    <source>
        <strain evidence="2 3">CIRM-BRFM 1785</strain>
    </source>
</reference>
<accession>A0ABQ8KQW2</accession>
<name>A0ABQ8KQW2_9APHY</name>
<evidence type="ECO:0000256" key="1">
    <source>
        <dbReference type="SAM" id="MobiDB-lite"/>
    </source>
</evidence>
<feature type="compositionally biased region" description="Basic residues" evidence="1">
    <location>
        <begin position="1"/>
        <end position="12"/>
    </location>
</feature>
<dbReference type="RefSeq" id="XP_047782386.1">
    <property type="nucleotide sequence ID" value="XM_047921437.1"/>
</dbReference>
<comment type="caution">
    <text evidence="2">The sequence shown here is derived from an EMBL/GenBank/DDBJ whole genome shotgun (WGS) entry which is preliminary data.</text>
</comment>
<evidence type="ECO:0000313" key="2">
    <source>
        <dbReference type="EMBL" id="KAH9840920.1"/>
    </source>
</evidence>
<feature type="region of interest" description="Disordered" evidence="1">
    <location>
        <begin position="79"/>
        <end position="161"/>
    </location>
</feature>
<dbReference type="Proteomes" id="UP000814176">
    <property type="component" value="Unassembled WGS sequence"/>
</dbReference>
<proteinExistence type="predicted"/>
<organism evidence="2 3">
    <name type="scientific">Rhodofomes roseus</name>
    <dbReference type="NCBI Taxonomy" id="34475"/>
    <lineage>
        <taxon>Eukaryota</taxon>
        <taxon>Fungi</taxon>
        <taxon>Dikarya</taxon>
        <taxon>Basidiomycota</taxon>
        <taxon>Agaricomycotina</taxon>
        <taxon>Agaricomycetes</taxon>
        <taxon>Polyporales</taxon>
        <taxon>Rhodofomes</taxon>
    </lineage>
</organism>
<sequence length="161" mass="17960">MCKSVRKRRRHVNQPATRPTIAWPSSCNGLQATRNCDGGGGRRMVAKEGKMWVEGKVIRPGVWLENPTRQFLSRQTNWFNRVTSDKVSRSSISSNEPRSSTSSSGRKHKISHPTDPQPNPCRPAEDERASSSRSQAAKHRRVSPMSPRASTMDDPHASSNV</sequence>
<dbReference type="GeneID" id="72002169"/>
<dbReference type="EMBL" id="JADCUA010000004">
    <property type="protein sequence ID" value="KAH9840920.1"/>
    <property type="molecule type" value="Genomic_DNA"/>
</dbReference>
<feature type="region of interest" description="Disordered" evidence="1">
    <location>
        <begin position="1"/>
        <end position="25"/>
    </location>
</feature>
<evidence type="ECO:0000313" key="3">
    <source>
        <dbReference type="Proteomes" id="UP000814176"/>
    </source>
</evidence>
<feature type="compositionally biased region" description="Basic and acidic residues" evidence="1">
    <location>
        <begin position="151"/>
        <end position="161"/>
    </location>
</feature>
<feature type="compositionally biased region" description="Low complexity" evidence="1">
    <location>
        <begin position="89"/>
        <end position="104"/>
    </location>
</feature>
<protein>
    <submittedName>
        <fullName evidence="2">Uncharacterized protein</fullName>
    </submittedName>
</protein>
<keyword evidence="3" id="KW-1185">Reference proteome</keyword>